<proteinExistence type="inferred from homology"/>
<dbReference type="EMBL" id="JBHSYS010000002">
    <property type="protein sequence ID" value="MFC6957344.1"/>
    <property type="molecule type" value="Genomic_DNA"/>
</dbReference>
<accession>A0ABW2D8K5</accession>
<reference evidence="10" key="1">
    <citation type="journal article" date="2019" name="Int. J. Syst. Evol. Microbiol.">
        <title>The Global Catalogue of Microorganisms (GCM) 10K type strain sequencing project: providing services to taxonomists for standard genome sequencing and annotation.</title>
        <authorList>
            <consortium name="The Broad Institute Genomics Platform"/>
            <consortium name="The Broad Institute Genome Sequencing Center for Infectious Disease"/>
            <person name="Wu L."/>
            <person name="Ma J."/>
        </authorList>
    </citation>
    <scope>NUCLEOTIDE SEQUENCE [LARGE SCALE GENOMIC DNA]</scope>
    <source>
        <strain evidence="10">KACC 12634</strain>
    </source>
</reference>
<evidence type="ECO:0000256" key="1">
    <source>
        <dbReference type="ARBA" id="ARBA00001033"/>
    </source>
</evidence>
<dbReference type="PANTHER" id="PTHR20854">
    <property type="entry name" value="INOSITOL MONOPHOSPHATASE"/>
    <property type="match status" value="1"/>
</dbReference>
<dbReference type="InterPro" id="IPR020583">
    <property type="entry name" value="Inositol_monoP_metal-BS"/>
</dbReference>
<dbReference type="PRINTS" id="PR00377">
    <property type="entry name" value="IMPHPHTASES"/>
</dbReference>
<evidence type="ECO:0000256" key="3">
    <source>
        <dbReference type="ARBA" id="ARBA00009759"/>
    </source>
</evidence>
<dbReference type="CDD" id="cd01639">
    <property type="entry name" value="IMPase"/>
    <property type="match status" value="1"/>
</dbReference>
<comment type="caution">
    <text evidence="9">The sequence shown here is derived from an EMBL/GenBank/DDBJ whole genome shotgun (WGS) entry which is preliminary data.</text>
</comment>
<gene>
    <name evidence="9" type="ORF">ACFQS3_09070</name>
</gene>
<sequence>MSDLLDFLGTAEQAAATASEVIRTGLGRERSISGKGDRDYATDLDYAVEDAVREFLAAETPDIPLLGEERGRTGNTESHYEWVLDPIDGTVNFAHGSPLYAVSLALTRNGISVVGVVDAPVSEERFTAALGHGAALNKHPLTVRGPSELSDAVVAFGDFGVTAESVRRNAQRLELLRRLVPKIQRVRMLGTAALDMCWTAAGRVDATYHSFINPWDVAAGVVIAREAGALVTDLDGVDYDTSATSILACNPELHRALLAEIALCTSSRRAGPRRYTPCPTIGSCAAAHGTSNLKPASWPTSVSRDIPSPRSSGSTAPT</sequence>
<dbReference type="InterPro" id="IPR000760">
    <property type="entry name" value="Inositol_monophosphatase-like"/>
</dbReference>
<dbReference type="PANTHER" id="PTHR20854:SF4">
    <property type="entry name" value="INOSITOL-1-MONOPHOSPHATASE-RELATED"/>
    <property type="match status" value="1"/>
</dbReference>
<evidence type="ECO:0000256" key="7">
    <source>
        <dbReference type="RuleBase" id="RU364068"/>
    </source>
</evidence>
<dbReference type="EC" id="3.1.3.25" evidence="7"/>
<dbReference type="PROSITE" id="PS00629">
    <property type="entry name" value="IMP_1"/>
    <property type="match status" value="1"/>
</dbReference>
<dbReference type="Gene3D" id="3.40.190.80">
    <property type="match status" value="1"/>
</dbReference>
<evidence type="ECO:0000256" key="6">
    <source>
        <dbReference type="ARBA" id="ARBA00022842"/>
    </source>
</evidence>
<evidence type="ECO:0000256" key="8">
    <source>
        <dbReference type="SAM" id="MobiDB-lite"/>
    </source>
</evidence>
<evidence type="ECO:0000256" key="4">
    <source>
        <dbReference type="ARBA" id="ARBA00022723"/>
    </source>
</evidence>
<keyword evidence="4 7" id="KW-0479">Metal-binding</keyword>
<dbReference type="Pfam" id="PF00459">
    <property type="entry name" value="Inositol_P"/>
    <property type="match status" value="1"/>
</dbReference>
<dbReference type="Gene3D" id="3.30.540.10">
    <property type="entry name" value="Fructose-1,6-Bisphosphatase, subunit A, domain 1"/>
    <property type="match status" value="1"/>
</dbReference>
<evidence type="ECO:0000313" key="10">
    <source>
        <dbReference type="Proteomes" id="UP001596470"/>
    </source>
</evidence>
<keyword evidence="6 7" id="KW-0460">Magnesium</keyword>
<name>A0ABW2D8K5_9ACTN</name>
<evidence type="ECO:0000256" key="2">
    <source>
        <dbReference type="ARBA" id="ARBA00001946"/>
    </source>
</evidence>
<protein>
    <recommendedName>
        <fullName evidence="7">Inositol-1-monophosphatase</fullName>
        <ecNumber evidence="7">3.1.3.25</ecNumber>
    </recommendedName>
</protein>
<comment type="catalytic activity">
    <reaction evidence="1 7">
        <text>a myo-inositol phosphate + H2O = myo-inositol + phosphate</text>
        <dbReference type="Rhea" id="RHEA:24056"/>
        <dbReference type="ChEBI" id="CHEBI:15377"/>
        <dbReference type="ChEBI" id="CHEBI:17268"/>
        <dbReference type="ChEBI" id="CHEBI:43474"/>
        <dbReference type="ChEBI" id="CHEBI:84139"/>
        <dbReference type="EC" id="3.1.3.25"/>
    </reaction>
</comment>
<evidence type="ECO:0000256" key="5">
    <source>
        <dbReference type="ARBA" id="ARBA00022801"/>
    </source>
</evidence>
<keyword evidence="5 7" id="KW-0378">Hydrolase</keyword>
<evidence type="ECO:0000313" key="9">
    <source>
        <dbReference type="EMBL" id="MFC6957344.1"/>
    </source>
</evidence>
<dbReference type="RefSeq" id="WP_382348765.1">
    <property type="nucleotide sequence ID" value="NZ_JBHMBP010000002.1"/>
</dbReference>
<dbReference type="InterPro" id="IPR033942">
    <property type="entry name" value="IMPase"/>
</dbReference>
<comment type="similarity">
    <text evidence="3 7">Belongs to the inositol monophosphatase superfamily.</text>
</comment>
<dbReference type="Proteomes" id="UP001596470">
    <property type="component" value="Unassembled WGS sequence"/>
</dbReference>
<keyword evidence="10" id="KW-1185">Reference proteome</keyword>
<comment type="cofactor">
    <cofactor evidence="2 7">
        <name>Mg(2+)</name>
        <dbReference type="ChEBI" id="CHEBI:18420"/>
    </cofactor>
</comment>
<feature type="region of interest" description="Disordered" evidence="8">
    <location>
        <begin position="295"/>
        <end position="318"/>
    </location>
</feature>
<organism evidence="9 10">
    <name type="scientific">Glycomyces mayteni</name>
    <dbReference type="NCBI Taxonomy" id="543887"/>
    <lineage>
        <taxon>Bacteria</taxon>
        <taxon>Bacillati</taxon>
        <taxon>Actinomycetota</taxon>
        <taxon>Actinomycetes</taxon>
        <taxon>Glycomycetales</taxon>
        <taxon>Glycomycetaceae</taxon>
        <taxon>Glycomyces</taxon>
    </lineage>
</organism>
<dbReference type="InterPro" id="IPR020550">
    <property type="entry name" value="Inositol_monophosphatase_CS"/>
</dbReference>
<dbReference type="SUPFAM" id="SSF56655">
    <property type="entry name" value="Carbohydrate phosphatase"/>
    <property type="match status" value="1"/>
</dbReference>
<dbReference type="PROSITE" id="PS00630">
    <property type="entry name" value="IMP_2"/>
    <property type="match status" value="1"/>
</dbReference>